<gene>
    <name evidence="2" type="ORF">CSA56_03310</name>
    <name evidence="1" type="ORF">CSB45_11575</name>
</gene>
<dbReference type="CDD" id="cd00090">
    <property type="entry name" value="HTH_ARSR"/>
    <property type="match status" value="1"/>
</dbReference>
<accession>A0A2G6KKY3</accession>
<dbReference type="InterPro" id="IPR036388">
    <property type="entry name" value="WH-like_DNA-bd_sf"/>
</dbReference>
<dbReference type="InterPro" id="IPR036390">
    <property type="entry name" value="WH_DNA-bd_sf"/>
</dbReference>
<proteinExistence type="predicted"/>
<dbReference type="EMBL" id="PDPS01000034">
    <property type="protein sequence ID" value="PID56484.1"/>
    <property type="molecule type" value="Genomic_DNA"/>
</dbReference>
<evidence type="ECO:0000313" key="1">
    <source>
        <dbReference type="EMBL" id="PID56484.1"/>
    </source>
</evidence>
<dbReference type="InterPro" id="IPR011991">
    <property type="entry name" value="ArsR-like_HTH"/>
</dbReference>
<evidence type="ECO:0000313" key="3">
    <source>
        <dbReference type="Proteomes" id="UP000229740"/>
    </source>
</evidence>
<protein>
    <submittedName>
        <fullName evidence="2">ArsR family transcriptional regulator</fullName>
    </submittedName>
</protein>
<feature type="non-terminal residue" evidence="2">
    <location>
        <position position="88"/>
    </location>
</feature>
<organism evidence="2 4">
    <name type="scientific">candidate division KSB3 bacterium</name>
    <dbReference type="NCBI Taxonomy" id="2044937"/>
    <lineage>
        <taxon>Bacteria</taxon>
        <taxon>candidate division KSB3</taxon>
    </lineage>
</organism>
<sequence length="88" mass="9751">MLRLLISKRELTISEISRELDISTPTVSKNINQLIAEGFAEEAGVSASTGGRRPVLIKFIPDAYYSLGIEFSAERQVRIILTNLDSNI</sequence>
<dbReference type="Proteomes" id="UP000229740">
    <property type="component" value="Unassembled WGS sequence"/>
</dbReference>
<dbReference type="SUPFAM" id="SSF46785">
    <property type="entry name" value="Winged helix' DNA-binding domain"/>
    <property type="match status" value="1"/>
</dbReference>
<dbReference type="Proteomes" id="UP000230821">
    <property type="component" value="Unassembled WGS sequence"/>
</dbReference>
<comment type="caution">
    <text evidence="2">The sequence shown here is derived from an EMBL/GenBank/DDBJ whole genome shotgun (WGS) entry which is preliminary data.</text>
</comment>
<dbReference type="Gene3D" id="1.10.10.10">
    <property type="entry name" value="Winged helix-like DNA-binding domain superfamily/Winged helix DNA-binding domain"/>
    <property type="match status" value="1"/>
</dbReference>
<name>A0A2G6KKY3_9BACT</name>
<evidence type="ECO:0000313" key="2">
    <source>
        <dbReference type="EMBL" id="PIE35692.1"/>
    </source>
</evidence>
<dbReference type="Pfam" id="PF13412">
    <property type="entry name" value="HTH_24"/>
    <property type="match status" value="1"/>
</dbReference>
<dbReference type="EMBL" id="PDSK01000036">
    <property type="protein sequence ID" value="PIE35692.1"/>
    <property type="molecule type" value="Genomic_DNA"/>
</dbReference>
<evidence type="ECO:0000313" key="4">
    <source>
        <dbReference type="Proteomes" id="UP000230821"/>
    </source>
</evidence>
<reference evidence="3 4" key="1">
    <citation type="submission" date="2017-10" db="EMBL/GenBank/DDBJ databases">
        <title>Novel microbial diversity and functional potential in the marine mammal oral microbiome.</title>
        <authorList>
            <person name="Dudek N.K."/>
            <person name="Sun C.L."/>
            <person name="Burstein D."/>
            <person name="Kantor R.S."/>
            <person name="Aliaga Goltsman D.S."/>
            <person name="Bik E.M."/>
            <person name="Thomas B.C."/>
            <person name="Banfield J.F."/>
            <person name="Relman D.A."/>
        </authorList>
    </citation>
    <scope>NUCLEOTIDE SEQUENCE [LARGE SCALE GENOMIC DNA]</scope>
    <source>
        <strain evidence="2">DOLJORAL78_47_16</strain>
        <strain evidence="1">DOLZORAL124_49_17</strain>
    </source>
</reference>
<dbReference type="AlphaFoldDB" id="A0A2G6KKY3"/>